<dbReference type="AlphaFoldDB" id="A0A4P8PIL0"/>
<keyword evidence="3" id="KW-0805">Transcription regulation</keyword>
<comment type="subcellular location">
    <subcellularLocation>
        <location evidence="1">Nucleus</location>
    </subcellularLocation>
</comment>
<dbReference type="Pfam" id="PF00249">
    <property type="entry name" value="Myb_DNA-binding"/>
    <property type="match status" value="2"/>
</dbReference>
<dbReference type="PANTHER" id="PTHR47995:SF18">
    <property type="entry name" value="TRANSCRIPTION FACTOR MYB65"/>
    <property type="match status" value="1"/>
</dbReference>
<dbReference type="GO" id="GO:0040008">
    <property type="term" value="P:regulation of growth"/>
    <property type="evidence" value="ECO:0007669"/>
    <property type="project" value="UniProtKB-ARBA"/>
</dbReference>
<feature type="domain" description="Myb-like" evidence="9">
    <location>
        <begin position="88"/>
        <end position="138"/>
    </location>
</feature>
<evidence type="ECO:0000256" key="4">
    <source>
        <dbReference type="ARBA" id="ARBA00023125"/>
    </source>
</evidence>
<evidence type="ECO:0000256" key="7">
    <source>
        <dbReference type="ARBA" id="ARBA00023242"/>
    </source>
</evidence>
<dbReference type="SUPFAM" id="SSF46689">
    <property type="entry name" value="Homeodomain-like"/>
    <property type="match status" value="1"/>
</dbReference>
<accession>A0A4P8PIL0</accession>
<feature type="domain" description="HTH myb-type" evidence="10">
    <location>
        <begin position="35"/>
        <end position="87"/>
    </location>
</feature>
<reference evidence="11" key="1">
    <citation type="submission" date="2018-10" db="EMBL/GenBank/DDBJ databases">
        <authorList>
            <person name="Virag E."/>
        </authorList>
    </citation>
    <scope>NUCLEOTIDE SEQUENCE</scope>
</reference>
<evidence type="ECO:0000256" key="3">
    <source>
        <dbReference type="ARBA" id="ARBA00023015"/>
    </source>
</evidence>
<dbReference type="EMBL" id="MK098116">
    <property type="protein sequence ID" value="QCQ83137.1"/>
    <property type="molecule type" value="mRNA"/>
</dbReference>
<evidence type="ECO:0000256" key="2">
    <source>
        <dbReference type="ARBA" id="ARBA00022737"/>
    </source>
</evidence>
<evidence type="ECO:0000256" key="5">
    <source>
        <dbReference type="ARBA" id="ARBA00023159"/>
    </source>
</evidence>
<feature type="domain" description="HTH myb-type" evidence="10">
    <location>
        <begin position="88"/>
        <end position="142"/>
    </location>
</feature>
<dbReference type="PROSITE" id="PS50090">
    <property type="entry name" value="MYB_LIKE"/>
    <property type="match status" value="2"/>
</dbReference>
<dbReference type="FunFam" id="1.10.10.60:FF:000119">
    <property type="entry name" value="Transcription factor GAMYB"/>
    <property type="match status" value="1"/>
</dbReference>
<name>A0A4P8PIL0_AMBAR</name>
<feature type="region of interest" description="Disordered" evidence="8">
    <location>
        <begin position="369"/>
        <end position="402"/>
    </location>
</feature>
<dbReference type="GO" id="GO:0005634">
    <property type="term" value="C:nucleus"/>
    <property type="evidence" value="ECO:0007669"/>
    <property type="project" value="UniProtKB-SubCell"/>
</dbReference>
<proteinExistence type="evidence at transcript level"/>
<protein>
    <submittedName>
        <fullName evidence="11">Transcription factor MYB33-like protein</fullName>
    </submittedName>
</protein>
<keyword evidence="2" id="KW-0677">Repeat</keyword>
<evidence type="ECO:0000256" key="8">
    <source>
        <dbReference type="SAM" id="MobiDB-lite"/>
    </source>
</evidence>
<dbReference type="InterPro" id="IPR017930">
    <property type="entry name" value="Myb_dom"/>
</dbReference>
<gene>
    <name evidence="11" type="primary">MYB33-L</name>
</gene>
<evidence type="ECO:0000259" key="10">
    <source>
        <dbReference type="PROSITE" id="PS51294"/>
    </source>
</evidence>
<feature type="region of interest" description="Disordered" evidence="8">
    <location>
        <begin position="415"/>
        <end position="449"/>
    </location>
</feature>
<feature type="compositionally biased region" description="Basic and acidic residues" evidence="8">
    <location>
        <begin position="434"/>
        <end position="448"/>
    </location>
</feature>
<dbReference type="CDD" id="cd00167">
    <property type="entry name" value="SANT"/>
    <property type="match status" value="2"/>
</dbReference>
<evidence type="ECO:0000313" key="11">
    <source>
        <dbReference type="EMBL" id="QCQ83137.1"/>
    </source>
</evidence>
<keyword evidence="6" id="KW-0804">Transcription</keyword>
<keyword evidence="5" id="KW-0010">Activator</keyword>
<dbReference type="FunFam" id="1.10.10.60:FF:000001">
    <property type="entry name" value="MYB-related transcription factor"/>
    <property type="match status" value="1"/>
</dbReference>
<evidence type="ECO:0000256" key="1">
    <source>
        <dbReference type="ARBA" id="ARBA00004123"/>
    </source>
</evidence>
<dbReference type="InterPro" id="IPR001005">
    <property type="entry name" value="SANT/Myb"/>
</dbReference>
<dbReference type="PANTHER" id="PTHR47995">
    <property type="entry name" value="TRANSCRIPTION FACTOR MYB33-RELATED"/>
    <property type="match status" value="1"/>
</dbReference>
<evidence type="ECO:0000256" key="6">
    <source>
        <dbReference type="ARBA" id="ARBA00023163"/>
    </source>
</evidence>
<dbReference type="InterPro" id="IPR009057">
    <property type="entry name" value="Homeodomain-like_sf"/>
</dbReference>
<dbReference type="GO" id="GO:0045893">
    <property type="term" value="P:positive regulation of DNA-templated transcription"/>
    <property type="evidence" value="ECO:0007669"/>
    <property type="project" value="UniProtKB-ARBA"/>
</dbReference>
<keyword evidence="7" id="KW-0539">Nucleus</keyword>
<dbReference type="SMART" id="SM00717">
    <property type="entry name" value="SANT"/>
    <property type="match status" value="2"/>
</dbReference>
<dbReference type="PROSITE" id="PS51294">
    <property type="entry name" value="HTH_MYB"/>
    <property type="match status" value="2"/>
</dbReference>
<keyword evidence="4" id="KW-0238">DNA-binding</keyword>
<dbReference type="Gene3D" id="1.10.10.60">
    <property type="entry name" value="Homeodomain-like"/>
    <property type="match status" value="2"/>
</dbReference>
<dbReference type="GO" id="GO:0048235">
    <property type="term" value="P:pollen sperm cell differentiation"/>
    <property type="evidence" value="ECO:0007669"/>
    <property type="project" value="UniProtKB-ARBA"/>
</dbReference>
<dbReference type="GO" id="GO:0003677">
    <property type="term" value="F:DNA binding"/>
    <property type="evidence" value="ECO:0007669"/>
    <property type="project" value="UniProtKB-KW"/>
</dbReference>
<organism evidence="11">
    <name type="scientific">Ambrosia artemisiifolia</name>
    <name type="common">Common ragweed</name>
    <dbReference type="NCBI Taxonomy" id="4212"/>
    <lineage>
        <taxon>Eukaryota</taxon>
        <taxon>Viridiplantae</taxon>
        <taxon>Streptophyta</taxon>
        <taxon>Embryophyta</taxon>
        <taxon>Tracheophyta</taxon>
        <taxon>Spermatophyta</taxon>
        <taxon>Magnoliopsida</taxon>
        <taxon>eudicotyledons</taxon>
        <taxon>Gunneridae</taxon>
        <taxon>Pentapetalae</taxon>
        <taxon>asterids</taxon>
        <taxon>campanulids</taxon>
        <taxon>Asterales</taxon>
        <taxon>Asteraceae</taxon>
        <taxon>Asteroideae</taxon>
        <taxon>Heliantheae alliance</taxon>
        <taxon>Heliantheae</taxon>
        <taxon>Ambrosia</taxon>
    </lineage>
</organism>
<sequence>MSNMTSESEDMIMSRDCINSPGVDEVSMERNMVGNGTLKKGPWTSAEDAILLDYVNKHGEGNWNAVQKNSGLYRCGKSCRLRWANHLRPDLKKGSFTPEEEQRIVELHAKMGNKWARMAIELPGRTDNEIKNFWNTRTKRRQRAGLPIYPPEICLQTLTDNAQNMATFDASQAEILPNNAFQIPDFEFKHLELNHELYGSNIFDLPGGNFLDVPEDVLLPHGLGSSACNNNNFLFPMMKRVRRPDTHMVFDGGPSEYFPAVDQLYNQNMHGGDLPSSLCLFSGSHAYFNGNTSSSSEPIMWAQKSELPSLQYSTHLGSFNTAPSSPLPSLESVDTLIEQSTLIGQTKSDRDSGLLEAVLLQSKNLKMSKSNNDSNASIVPHDVTTDSSSQRDDDWDSMSPLGHSAASVLSEYTPHLSGSSLDEHQSAEAISVKQEAEDPDAKQSDNKANHINYSWPDRLLDLSWCSSGSNADHSKYDHSDVSDPIRGLLGEDCCIDSNTYISEFHGSSGKWDDISEICRNR</sequence>
<feature type="domain" description="Myb-like" evidence="9">
    <location>
        <begin position="35"/>
        <end position="87"/>
    </location>
</feature>
<evidence type="ECO:0000259" key="9">
    <source>
        <dbReference type="PROSITE" id="PS50090"/>
    </source>
</evidence>